<feature type="binding site" evidence="1">
    <location>
        <position position="277"/>
    </location>
    <ligand>
        <name>Na(+)</name>
        <dbReference type="ChEBI" id="CHEBI:29101"/>
        <label>1</label>
    </ligand>
</feature>
<dbReference type="PANTHER" id="PTHR11616">
    <property type="entry name" value="SODIUM/CHLORIDE DEPENDENT TRANSPORTER"/>
    <property type="match status" value="1"/>
</dbReference>
<proteinExistence type="predicted"/>
<reference evidence="3" key="1">
    <citation type="journal article" date="2016" name="Insect Biochem. Mol. Biol.">
        <title>Multifaceted biological insights from a draft genome sequence of the tobacco hornworm moth, Manduca sexta.</title>
        <authorList>
            <person name="Kanost M.R."/>
            <person name="Arrese E.L."/>
            <person name="Cao X."/>
            <person name="Chen Y.R."/>
            <person name="Chellapilla S."/>
            <person name="Goldsmith M.R."/>
            <person name="Grosse-Wilde E."/>
            <person name="Heckel D.G."/>
            <person name="Herndon N."/>
            <person name="Jiang H."/>
            <person name="Papanicolaou A."/>
            <person name="Qu J."/>
            <person name="Soulages J.L."/>
            <person name="Vogel H."/>
            <person name="Walters J."/>
            <person name="Waterhouse R.M."/>
            <person name="Ahn S.J."/>
            <person name="Almeida F.C."/>
            <person name="An C."/>
            <person name="Aqrawi P."/>
            <person name="Bretschneider A."/>
            <person name="Bryant W.B."/>
            <person name="Bucks S."/>
            <person name="Chao H."/>
            <person name="Chevignon G."/>
            <person name="Christen J.M."/>
            <person name="Clarke D.F."/>
            <person name="Dittmer N.T."/>
            <person name="Ferguson L.C.F."/>
            <person name="Garavelou S."/>
            <person name="Gordon K.H.J."/>
            <person name="Gunaratna R.T."/>
            <person name="Han Y."/>
            <person name="Hauser F."/>
            <person name="He Y."/>
            <person name="Heidel-Fischer H."/>
            <person name="Hirsh A."/>
            <person name="Hu Y."/>
            <person name="Jiang H."/>
            <person name="Kalra D."/>
            <person name="Klinner C."/>
            <person name="Konig C."/>
            <person name="Kovar C."/>
            <person name="Kroll A.R."/>
            <person name="Kuwar S.S."/>
            <person name="Lee S.L."/>
            <person name="Lehman R."/>
            <person name="Li K."/>
            <person name="Li Z."/>
            <person name="Liang H."/>
            <person name="Lovelace S."/>
            <person name="Lu Z."/>
            <person name="Mansfield J.H."/>
            <person name="McCulloch K.J."/>
            <person name="Mathew T."/>
            <person name="Morton B."/>
            <person name="Muzny D.M."/>
            <person name="Neunemann D."/>
            <person name="Ongeri F."/>
            <person name="Pauchet Y."/>
            <person name="Pu L.L."/>
            <person name="Pyrousis I."/>
            <person name="Rao X.J."/>
            <person name="Redding A."/>
            <person name="Roesel C."/>
            <person name="Sanchez-Gracia A."/>
            <person name="Schaack S."/>
            <person name="Shukla A."/>
            <person name="Tetreau G."/>
            <person name="Wang Y."/>
            <person name="Xiong G.H."/>
            <person name="Traut W."/>
            <person name="Walsh T.K."/>
            <person name="Worley K.C."/>
            <person name="Wu D."/>
            <person name="Wu W."/>
            <person name="Wu Y.Q."/>
            <person name="Zhang X."/>
            <person name="Zou Z."/>
            <person name="Zucker H."/>
            <person name="Briscoe A.D."/>
            <person name="Burmester T."/>
            <person name="Clem R.J."/>
            <person name="Feyereisen R."/>
            <person name="Grimmelikhuijzen C.J.P."/>
            <person name="Hamodrakas S.J."/>
            <person name="Hansson B.S."/>
            <person name="Huguet E."/>
            <person name="Jermiin L.S."/>
            <person name="Lan Q."/>
            <person name="Lehman H.K."/>
            <person name="Lorenzen M."/>
            <person name="Merzendorfer H."/>
            <person name="Michalopoulos I."/>
            <person name="Morton D.B."/>
            <person name="Muthukrishnan S."/>
            <person name="Oakeshott J.G."/>
            <person name="Palmer W."/>
            <person name="Park Y."/>
            <person name="Passarelli A.L."/>
            <person name="Rozas J."/>
            <person name="Schwartz L.M."/>
            <person name="Smith W."/>
            <person name="Southgate A."/>
            <person name="Vilcinskas A."/>
            <person name="Vogt R."/>
            <person name="Wang P."/>
            <person name="Werren J."/>
            <person name="Yu X.Q."/>
            <person name="Zhou J.J."/>
            <person name="Brown S.J."/>
            <person name="Scherer S.E."/>
            <person name="Richards S."/>
            <person name="Blissard G.W."/>
        </authorList>
    </citation>
    <scope>NUCLEOTIDE SEQUENCE</scope>
</reference>
<keyword evidence="2" id="KW-0472">Membrane</keyword>
<feature type="binding site" evidence="1">
    <location>
        <position position="245"/>
    </location>
    <ligand>
        <name>Na(+)</name>
        <dbReference type="ChEBI" id="CHEBI:29101"/>
        <label>1</label>
    </ligand>
</feature>
<evidence type="ECO:0000313" key="3">
    <source>
        <dbReference type="EMBL" id="KAG6456012.1"/>
    </source>
</evidence>
<dbReference type="PROSITE" id="PS50267">
    <property type="entry name" value="NA_NEUROTRAN_SYMP_3"/>
    <property type="match status" value="1"/>
</dbReference>
<evidence type="ECO:0000256" key="2">
    <source>
        <dbReference type="SAM" id="Phobius"/>
    </source>
</evidence>
<keyword evidence="1" id="KW-0479">Metal-binding</keyword>
<feature type="transmembrane region" description="Helical" evidence="2">
    <location>
        <begin position="234"/>
        <end position="254"/>
    </location>
</feature>
<keyword evidence="4" id="KW-1185">Reference proteome</keyword>
<dbReference type="Proteomes" id="UP000791440">
    <property type="component" value="Unassembled WGS sequence"/>
</dbReference>
<feature type="transmembrane region" description="Helical" evidence="2">
    <location>
        <begin position="432"/>
        <end position="456"/>
    </location>
</feature>
<feature type="transmembrane region" description="Helical" evidence="2">
    <location>
        <begin position="163"/>
        <end position="183"/>
    </location>
</feature>
<protein>
    <submittedName>
        <fullName evidence="3">Uncharacterized protein</fullName>
    </submittedName>
</protein>
<dbReference type="GO" id="GO:0015375">
    <property type="term" value="F:glycine:sodium symporter activity"/>
    <property type="evidence" value="ECO:0007669"/>
    <property type="project" value="TreeGrafter"/>
</dbReference>
<evidence type="ECO:0000256" key="1">
    <source>
        <dbReference type="PIRSR" id="PIRSR600175-1"/>
    </source>
</evidence>
<gene>
    <name evidence="3" type="ORF">O3G_MSEX009528</name>
</gene>
<accession>A0A921ZDM5</accession>
<evidence type="ECO:0000313" key="4">
    <source>
        <dbReference type="Proteomes" id="UP000791440"/>
    </source>
</evidence>
<feature type="transmembrane region" description="Helical" evidence="2">
    <location>
        <begin position="391"/>
        <end position="411"/>
    </location>
</feature>
<feature type="transmembrane region" description="Helical" evidence="2">
    <location>
        <begin position="266"/>
        <end position="289"/>
    </location>
</feature>
<keyword evidence="1" id="KW-0915">Sodium</keyword>
<feature type="binding site" evidence="1">
    <location>
        <position position="26"/>
    </location>
    <ligand>
        <name>Na(+)</name>
        <dbReference type="ChEBI" id="CHEBI:29101"/>
        <label>1</label>
    </ligand>
</feature>
<sequence length="673" mass="75884">MFDSYRLKEWLSLPLIRAHLCTLAVAFSFNSTWRVPRDAFRYGGVTYALVLSVVMVTVALPVVLLHLAIGQLSQQDAVGVWRAVPFFRGVGYLRMLVSFLGSVYTSIYVALTVTYFLYTLSNSIPFLDCMELITEEEDIRRNLNASECLDATFMSPITENPEYYLAVALIIVVLWIAFPFIFYRPVKLIKRIYYVCGPILLLLCIVLASVLGDSANISSILASNDWSNFLHPDIWHGAVVQALLSTQIAGGFLISTGDSVYASTNVQWSALVFVTTNILASWTSLLFWFGVSPAGDVGRDTGMMAVLVETYRTADRNGLDIVWPMLIFAMLLLSGIITMLTLLLPIYDRLRRVGGVKWRVVSFGASIAGAGVSLAALAGRIPALTLIEDTAVPFLASVATIVEILAFNFIYGWKVLVEDVEFLTGSELCKSWVWGWCAAPGIIAPIFVWWGATIFIGDPAWTEPPWTASSLAATAATAVVIFLVFATVSICRQVQYDFIGKLTSSFKPSRHWGPRDPITHYYWLASREEADRGNMPRNRYYRRQLGQLSTRPSILHVPNVTNTKQITDFKRRSNSDDWLYTVYRKKYLTHVLHEHVSERRRSKSLDWAVSNVFKRNSDIISISKDTIDPKETNNNVIDRYEAASRLLHSRLHLALLRSEWILFAYYEKIQQLF</sequence>
<dbReference type="InterPro" id="IPR000175">
    <property type="entry name" value="Na/ntran_symport"/>
</dbReference>
<name>A0A921ZDM5_MANSE</name>
<dbReference type="GO" id="GO:0046872">
    <property type="term" value="F:metal ion binding"/>
    <property type="evidence" value="ECO:0007669"/>
    <property type="project" value="UniProtKB-KW"/>
</dbReference>
<keyword evidence="2" id="KW-0812">Transmembrane</keyword>
<feature type="transmembrane region" description="Helical" evidence="2">
    <location>
        <begin position="358"/>
        <end position="379"/>
    </location>
</feature>
<dbReference type="EMBL" id="JH668503">
    <property type="protein sequence ID" value="KAG6456012.1"/>
    <property type="molecule type" value="Genomic_DNA"/>
</dbReference>
<comment type="caution">
    <text evidence="3">The sequence shown here is derived from an EMBL/GenBank/DDBJ whole genome shotgun (WGS) entry which is preliminary data.</text>
</comment>
<feature type="transmembrane region" description="Helical" evidence="2">
    <location>
        <begin position="321"/>
        <end position="346"/>
    </location>
</feature>
<feature type="transmembrane region" description="Helical" evidence="2">
    <location>
        <begin position="468"/>
        <end position="491"/>
    </location>
</feature>
<reference evidence="3" key="2">
    <citation type="submission" date="2020-12" db="EMBL/GenBank/DDBJ databases">
        <authorList>
            <person name="Kanost M."/>
        </authorList>
    </citation>
    <scope>NUCLEOTIDE SEQUENCE</scope>
</reference>
<organism evidence="3 4">
    <name type="scientific">Manduca sexta</name>
    <name type="common">Tobacco hawkmoth</name>
    <name type="synonym">Tobacco hornworm</name>
    <dbReference type="NCBI Taxonomy" id="7130"/>
    <lineage>
        <taxon>Eukaryota</taxon>
        <taxon>Metazoa</taxon>
        <taxon>Ecdysozoa</taxon>
        <taxon>Arthropoda</taxon>
        <taxon>Hexapoda</taxon>
        <taxon>Insecta</taxon>
        <taxon>Pterygota</taxon>
        <taxon>Neoptera</taxon>
        <taxon>Endopterygota</taxon>
        <taxon>Lepidoptera</taxon>
        <taxon>Glossata</taxon>
        <taxon>Ditrysia</taxon>
        <taxon>Bombycoidea</taxon>
        <taxon>Sphingidae</taxon>
        <taxon>Sphinginae</taxon>
        <taxon>Sphingini</taxon>
        <taxon>Manduca</taxon>
    </lineage>
</organism>
<dbReference type="PANTHER" id="PTHR11616:SF240">
    <property type="entry name" value="BLOATED TUBULES, ISOFORM B-RELATED"/>
    <property type="match status" value="1"/>
</dbReference>
<feature type="transmembrane region" description="Helical" evidence="2">
    <location>
        <begin position="12"/>
        <end position="33"/>
    </location>
</feature>
<feature type="transmembrane region" description="Helical" evidence="2">
    <location>
        <begin position="45"/>
        <end position="70"/>
    </location>
</feature>
<dbReference type="Pfam" id="PF00209">
    <property type="entry name" value="SNF"/>
    <property type="match status" value="1"/>
</dbReference>
<dbReference type="GO" id="GO:0005886">
    <property type="term" value="C:plasma membrane"/>
    <property type="evidence" value="ECO:0007669"/>
    <property type="project" value="TreeGrafter"/>
</dbReference>
<feature type="transmembrane region" description="Helical" evidence="2">
    <location>
        <begin position="91"/>
        <end position="118"/>
    </location>
</feature>
<dbReference type="AlphaFoldDB" id="A0A921ZDM5"/>
<keyword evidence="2" id="KW-1133">Transmembrane helix</keyword>
<feature type="transmembrane region" description="Helical" evidence="2">
    <location>
        <begin position="192"/>
        <end position="211"/>
    </location>
</feature>